<keyword evidence="7" id="KW-1185">Reference proteome</keyword>
<organism evidence="6 7">
    <name type="scientific">Geodia barretti</name>
    <name type="common">Barrett's horny sponge</name>
    <dbReference type="NCBI Taxonomy" id="519541"/>
    <lineage>
        <taxon>Eukaryota</taxon>
        <taxon>Metazoa</taxon>
        <taxon>Porifera</taxon>
        <taxon>Demospongiae</taxon>
        <taxon>Heteroscleromorpha</taxon>
        <taxon>Tetractinellida</taxon>
        <taxon>Astrophorina</taxon>
        <taxon>Geodiidae</taxon>
        <taxon>Geodia</taxon>
    </lineage>
</organism>
<dbReference type="AlphaFoldDB" id="A0AA35X4X9"/>
<feature type="compositionally biased region" description="Low complexity" evidence="4">
    <location>
        <begin position="134"/>
        <end position="168"/>
    </location>
</feature>
<evidence type="ECO:0000256" key="2">
    <source>
        <dbReference type="ARBA" id="ARBA00023242"/>
    </source>
</evidence>
<gene>
    <name evidence="6" type="ORF">GBAR_LOCUS24597</name>
</gene>
<dbReference type="Pfam" id="PF00505">
    <property type="entry name" value="HMG_box"/>
    <property type="match status" value="1"/>
</dbReference>
<dbReference type="Proteomes" id="UP001174909">
    <property type="component" value="Unassembled WGS sequence"/>
</dbReference>
<dbReference type="GO" id="GO:0003677">
    <property type="term" value="F:DNA binding"/>
    <property type="evidence" value="ECO:0007669"/>
    <property type="project" value="UniProtKB-UniRule"/>
</dbReference>
<evidence type="ECO:0000256" key="3">
    <source>
        <dbReference type="PROSITE-ProRule" id="PRU00267"/>
    </source>
</evidence>
<sequence>MQMMKRILLVMKSGCGSFPTVSTSLETASVSSDTIVDGESPGTSCHGNNVTPTVVGKAKCVCGGTNQNHGNQSEHGNGDHSQYIPSSPKLLSPLTPFRSTFSVCVPDMNWRVQPFGSVLGMKALPITILPPSPSSSSSSSSSLSDNSGVRGSATSSGASSGGPVSADSEPQTQRAKRRRNGGGWPKGKRRKVVENNTPKPPSTAYSLFLSEQRQKGKFDSMSMSQLSKTIGKMWGQLPPQAKQEYQERAVKDRERYLNDLKTHLTQKQKENSSCNLESVNDVLNSLVSTAEDNSVLLCHLCKLTFNTLHNKHCHFSSRTHTDSLLREMTRVMSLQQKISPPPGGNGGQDGLHSVPHGTECGLGNGVESRGEECDTEHGNKTVRENGTESRQCSQDATGMGMELDSVECGDGMSTVDDTARNDEEGVGGQKVVAVGEDCGMEDGNQTVPAVSDITQLDVPSDNGTAPSGDAPVHQTNNDDVRYSQTDEAVPGNSPGSIPNPDSQLVEWTRDYAGMLTRLKEHAVAMQPPTPIGTSQTSFLNQFREQEQDLFKHIDSLLSLLLR</sequence>
<comment type="caution">
    <text evidence="6">The sequence shown here is derived from an EMBL/GenBank/DDBJ whole genome shotgun (WGS) entry which is preliminary data.</text>
</comment>
<protein>
    <submittedName>
        <fullName evidence="6">High mobility group protein 20A</fullName>
    </submittedName>
</protein>
<dbReference type="SUPFAM" id="SSF47095">
    <property type="entry name" value="HMG-box"/>
    <property type="match status" value="1"/>
</dbReference>
<feature type="compositionally biased region" description="Basic and acidic residues" evidence="4">
    <location>
        <begin position="368"/>
        <end position="387"/>
    </location>
</feature>
<dbReference type="Gene3D" id="1.10.30.10">
    <property type="entry name" value="High mobility group box domain"/>
    <property type="match status" value="1"/>
</dbReference>
<evidence type="ECO:0000256" key="1">
    <source>
        <dbReference type="ARBA" id="ARBA00023125"/>
    </source>
</evidence>
<evidence type="ECO:0000313" key="7">
    <source>
        <dbReference type="Proteomes" id="UP001174909"/>
    </source>
</evidence>
<keyword evidence="2 3" id="KW-0539">Nucleus</keyword>
<feature type="region of interest" description="Disordered" evidence="4">
    <location>
        <begin position="366"/>
        <end position="394"/>
    </location>
</feature>
<feature type="compositionally biased region" description="Polar residues" evidence="4">
    <location>
        <begin position="493"/>
        <end position="502"/>
    </location>
</feature>
<evidence type="ECO:0000313" key="6">
    <source>
        <dbReference type="EMBL" id="CAI8044334.1"/>
    </source>
</evidence>
<feature type="compositionally biased region" description="Basic residues" evidence="4">
    <location>
        <begin position="174"/>
        <end position="191"/>
    </location>
</feature>
<keyword evidence="1 3" id="KW-0238">DNA-binding</keyword>
<dbReference type="EMBL" id="CASHTH010003386">
    <property type="protein sequence ID" value="CAI8044334.1"/>
    <property type="molecule type" value="Genomic_DNA"/>
</dbReference>
<reference evidence="6" key="1">
    <citation type="submission" date="2023-03" db="EMBL/GenBank/DDBJ databases">
        <authorList>
            <person name="Steffen K."/>
            <person name="Cardenas P."/>
        </authorList>
    </citation>
    <scope>NUCLEOTIDE SEQUENCE</scope>
</reference>
<accession>A0AA35X4X9</accession>
<dbReference type="InterPro" id="IPR009071">
    <property type="entry name" value="HMG_box_dom"/>
</dbReference>
<evidence type="ECO:0000256" key="4">
    <source>
        <dbReference type="SAM" id="MobiDB-lite"/>
    </source>
</evidence>
<dbReference type="GO" id="GO:0010468">
    <property type="term" value="P:regulation of gene expression"/>
    <property type="evidence" value="ECO:0007669"/>
    <property type="project" value="TreeGrafter"/>
</dbReference>
<dbReference type="SMART" id="SM00398">
    <property type="entry name" value="HMG"/>
    <property type="match status" value="1"/>
</dbReference>
<feature type="region of interest" description="Disordered" evidence="4">
    <location>
        <begin position="455"/>
        <end position="503"/>
    </location>
</feature>
<dbReference type="PANTHER" id="PTHR46040:SF3">
    <property type="entry name" value="HIGH MOBILITY GROUP PROTEIN 2"/>
    <property type="match status" value="1"/>
</dbReference>
<evidence type="ECO:0000259" key="5">
    <source>
        <dbReference type="PROSITE" id="PS50118"/>
    </source>
</evidence>
<feature type="domain" description="HMG box" evidence="5">
    <location>
        <begin position="198"/>
        <end position="264"/>
    </location>
</feature>
<feature type="DNA-binding region" description="HMG box" evidence="3">
    <location>
        <begin position="198"/>
        <end position="264"/>
    </location>
</feature>
<dbReference type="InterPro" id="IPR036910">
    <property type="entry name" value="HMG_box_dom_sf"/>
</dbReference>
<dbReference type="GO" id="GO:0005634">
    <property type="term" value="C:nucleus"/>
    <property type="evidence" value="ECO:0007669"/>
    <property type="project" value="UniProtKB-UniRule"/>
</dbReference>
<dbReference type="PROSITE" id="PS50118">
    <property type="entry name" value="HMG_BOX_2"/>
    <property type="match status" value="1"/>
</dbReference>
<proteinExistence type="predicted"/>
<name>A0AA35X4X9_GEOBA</name>
<dbReference type="PANTHER" id="PTHR46040">
    <property type="entry name" value="HIGH MOBILITY GROUP PROTEIN 2"/>
    <property type="match status" value="1"/>
</dbReference>
<dbReference type="InterPro" id="IPR051965">
    <property type="entry name" value="ChromReg_NeuronalGeneExpr"/>
</dbReference>
<feature type="region of interest" description="Disordered" evidence="4">
    <location>
        <begin position="131"/>
        <end position="205"/>
    </location>
</feature>